<dbReference type="InterPro" id="IPR011006">
    <property type="entry name" value="CheY-like_superfamily"/>
</dbReference>
<dbReference type="RefSeq" id="WP_272181190.1">
    <property type="nucleotide sequence ID" value="NZ_JAQOMS010000002.1"/>
</dbReference>
<dbReference type="PANTHER" id="PTHR44591">
    <property type="entry name" value="STRESS RESPONSE REGULATOR PROTEIN 1"/>
    <property type="match status" value="1"/>
</dbReference>
<feature type="domain" description="Response regulatory" evidence="3">
    <location>
        <begin position="6"/>
        <end position="65"/>
    </location>
</feature>
<dbReference type="SUPFAM" id="SSF52172">
    <property type="entry name" value="CheY-like"/>
    <property type="match status" value="1"/>
</dbReference>
<keyword evidence="5" id="KW-1185">Reference proteome</keyword>
<dbReference type="EMBL" id="JAQOMS010000002">
    <property type="protein sequence ID" value="MDC2889846.1"/>
    <property type="molecule type" value="Genomic_DNA"/>
</dbReference>
<evidence type="ECO:0000256" key="1">
    <source>
        <dbReference type="ARBA" id="ARBA00022553"/>
    </source>
</evidence>
<sequence>MTPETKILVVDDNENNRYTLKRRLTRLNYKHIVEAEDGFVALELLESELFDIVLLDVMMLRHGWL</sequence>
<dbReference type="Pfam" id="PF00072">
    <property type="entry name" value="Response_reg"/>
    <property type="match status" value="1"/>
</dbReference>
<evidence type="ECO:0000259" key="3">
    <source>
        <dbReference type="PROSITE" id="PS50110"/>
    </source>
</evidence>
<evidence type="ECO:0000256" key="2">
    <source>
        <dbReference type="PROSITE-ProRule" id="PRU00169"/>
    </source>
</evidence>
<dbReference type="InterPro" id="IPR001789">
    <property type="entry name" value="Sig_transdc_resp-reg_receiver"/>
</dbReference>
<accession>A0ABT5FE62</accession>
<organism evidence="4 5">
    <name type="scientific">Psychrosphaera algicola</name>
    <dbReference type="NCBI Taxonomy" id="3023714"/>
    <lineage>
        <taxon>Bacteria</taxon>
        <taxon>Pseudomonadati</taxon>
        <taxon>Pseudomonadota</taxon>
        <taxon>Gammaproteobacteria</taxon>
        <taxon>Alteromonadales</taxon>
        <taxon>Pseudoalteromonadaceae</taxon>
        <taxon>Psychrosphaera</taxon>
    </lineage>
</organism>
<reference evidence="4 5" key="1">
    <citation type="submission" date="2023-01" db="EMBL/GenBank/DDBJ databases">
        <title>Psychrosphaera sp. nov., isolated from marine algae.</title>
        <authorList>
            <person name="Bayburt H."/>
            <person name="Choi B.J."/>
            <person name="Kim J.M."/>
            <person name="Choi D.G."/>
            <person name="Jeon C.O."/>
        </authorList>
    </citation>
    <scope>NUCLEOTIDE SEQUENCE [LARGE SCALE GENOMIC DNA]</scope>
    <source>
        <strain evidence="4 5">G1-22</strain>
    </source>
</reference>
<dbReference type="PROSITE" id="PS50110">
    <property type="entry name" value="RESPONSE_REGULATORY"/>
    <property type="match status" value="1"/>
</dbReference>
<comment type="caution">
    <text evidence="4">The sequence shown here is derived from an EMBL/GenBank/DDBJ whole genome shotgun (WGS) entry which is preliminary data.</text>
</comment>
<evidence type="ECO:0000313" key="5">
    <source>
        <dbReference type="Proteomes" id="UP001528411"/>
    </source>
</evidence>
<gene>
    <name evidence="4" type="ORF">PN838_15040</name>
</gene>
<evidence type="ECO:0000313" key="4">
    <source>
        <dbReference type="EMBL" id="MDC2889846.1"/>
    </source>
</evidence>
<dbReference type="Gene3D" id="3.40.50.2300">
    <property type="match status" value="1"/>
</dbReference>
<dbReference type="PANTHER" id="PTHR44591:SF3">
    <property type="entry name" value="RESPONSE REGULATORY DOMAIN-CONTAINING PROTEIN"/>
    <property type="match status" value="1"/>
</dbReference>
<keyword evidence="1 2" id="KW-0597">Phosphoprotein</keyword>
<name>A0ABT5FE62_9GAMM</name>
<feature type="modified residue" description="4-aspartylphosphate" evidence="2">
    <location>
        <position position="56"/>
    </location>
</feature>
<dbReference type="Proteomes" id="UP001528411">
    <property type="component" value="Unassembled WGS sequence"/>
</dbReference>
<proteinExistence type="predicted"/>
<protein>
    <submittedName>
        <fullName evidence="4">Response regulator</fullName>
    </submittedName>
</protein>
<dbReference type="InterPro" id="IPR050595">
    <property type="entry name" value="Bact_response_regulator"/>
</dbReference>